<dbReference type="AlphaFoldDB" id="A0A166D463"/>
<dbReference type="Pfam" id="PF09919">
    <property type="entry name" value="DUF2149"/>
    <property type="match status" value="1"/>
</dbReference>
<protein>
    <recommendedName>
        <fullName evidence="5">DUF2149 domain-containing protein</fullName>
    </recommendedName>
</protein>
<dbReference type="EMBL" id="LWMW01000126">
    <property type="protein sequence ID" value="KZX15185.1"/>
    <property type="molecule type" value="Genomic_DNA"/>
</dbReference>
<gene>
    <name evidence="3" type="ORF">MBCUT_16390</name>
</gene>
<keyword evidence="2" id="KW-1133">Transmembrane helix</keyword>
<name>A0A166D463_9EURY</name>
<comment type="caution">
    <text evidence="3">The sequence shown here is derived from an EMBL/GenBank/DDBJ whole genome shotgun (WGS) entry which is preliminary data.</text>
</comment>
<keyword evidence="2" id="KW-0472">Membrane</keyword>
<evidence type="ECO:0000313" key="4">
    <source>
        <dbReference type="Proteomes" id="UP000077275"/>
    </source>
</evidence>
<keyword evidence="2" id="KW-0812">Transmembrane</keyword>
<evidence type="ECO:0008006" key="5">
    <source>
        <dbReference type="Google" id="ProtNLM"/>
    </source>
</evidence>
<sequence length="115" mass="12254">MSIRKRKILGKTSGDEDPLSGMANLTDAMLVLAVGFLIFAVMSMNMQSVIFNDSSPEERSKLAEAIKNTVAVETGEEYNGTADVDSGSDAGMENMGTVYKDPDTGKLIMIPPTSS</sequence>
<feature type="region of interest" description="Disordered" evidence="1">
    <location>
        <begin position="1"/>
        <end position="20"/>
    </location>
</feature>
<reference evidence="3 4" key="1">
    <citation type="submission" date="2016-04" db="EMBL/GenBank/DDBJ databases">
        <title>Genome sequence of Methanobrevibacter cuticularis DSM 11139.</title>
        <authorList>
            <person name="Poehlein A."/>
            <person name="Seedorf H."/>
            <person name="Daniel R."/>
        </authorList>
    </citation>
    <scope>NUCLEOTIDE SEQUENCE [LARGE SCALE GENOMIC DNA]</scope>
    <source>
        <strain evidence="3 4">DSM 11139</strain>
    </source>
</reference>
<evidence type="ECO:0000256" key="2">
    <source>
        <dbReference type="SAM" id="Phobius"/>
    </source>
</evidence>
<evidence type="ECO:0000313" key="3">
    <source>
        <dbReference type="EMBL" id="KZX15185.1"/>
    </source>
</evidence>
<dbReference type="InterPro" id="IPR018676">
    <property type="entry name" value="DUF2149"/>
</dbReference>
<proteinExistence type="predicted"/>
<dbReference type="PATRIC" id="fig|47311.3.peg.1785"/>
<feature type="transmembrane region" description="Helical" evidence="2">
    <location>
        <begin position="21"/>
        <end position="42"/>
    </location>
</feature>
<dbReference type="Proteomes" id="UP000077275">
    <property type="component" value="Unassembled WGS sequence"/>
</dbReference>
<accession>A0A166D463</accession>
<dbReference type="STRING" id="47311.MBCUT_16390"/>
<dbReference type="RefSeq" id="WP_084270771.1">
    <property type="nucleotide sequence ID" value="NZ_LWMW01000126.1"/>
</dbReference>
<evidence type="ECO:0000256" key="1">
    <source>
        <dbReference type="SAM" id="MobiDB-lite"/>
    </source>
</evidence>
<dbReference type="OrthoDB" id="77610at2157"/>
<organism evidence="3 4">
    <name type="scientific">Methanobrevibacter cuticularis</name>
    <dbReference type="NCBI Taxonomy" id="47311"/>
    <lineage>
        <taxon>Archaea</taxon>
        <taxon>Methanobacteriati</taxon>
        <taxon>Methanobacteriota</taxon>
        <taxon>Methanomada group</taxon>
        <taxon>Methanobacteria</taxon>
        <taxon>Methanobacteriales</taxon>
        <taxon>Methanobacteriaceae</taxon>
        <taxon>Methanobrevibacter</taxon>
    </lineage>
</organism>
<keyword evidence="4" id="KW-1185">Reference proteome</keyword>